<protein>
    <recommendedName>
        <fullName evidence="11">E3 ubiquitin-protein ligase RMA</fullName>
        <ecNumber evidence="11">2.3.2.27</ecNumber>
    </recommendedName>
    <alternativeName>
        <fullName evidence="11">Protein RING membrane-anchor</fullName>
    </alternativeName>
    <alternativeName>
        <fullName evidence="11">RING-type E3 ubiquitin transferase RMA</fullName>
    </alternativeName>
</protein>
<evidence type="ECO:0000256" key="11">
    <source>
        <dbReference type="RuleBase" id="RU369090"/>
    </source>
</evidence>
<evidence type="ECO:0000256" key="1">
    <source>
        <dbReference type="ARBA" id="ARBA00000900"/>
    </source>
</evidence>
<keyword evidence="5 11" id="KW-0479">Metal-binding</keyword>
<keyword evidence="15" id="KW-1185">Reference proteome</keyword>
<dbReference type="GO" id="GO:0005789">
    <property type="term" value="C:endoplasmic reticulum membrane"/>
    <property type="evidence" value="ECO:0007669"/>
    <property type="project" value="UniProtKB-SubCell"/>
</dbReference>
<keyword evidence="11" id="KW-0256">Endoplasmic reticulum</keyword>
<evidence type="ECO:0000256" key="9">
    <source>
        <dbReference type="ARBA" id="ARBA00023136"/>
    </source>
</evidence>
<dbReference type="GO" id="GO:0008270">
    <property type="term" value="F:zinc ion binding"/>
    <property type="evidence" value="ECO:0007669"/>
    <property type="project" value="UniProtKB-KW"/>
</dbReference>
<evidence type="ECO:0000256" key="3">
    <source>
        <dbReference type="ARBA" id="ARBA00004906"/>
    </source>
</evidence>
<dbReference type="InterPro" id="IPR045103">
    <property type="entry name" value="RNF5/RNF185-like"/>
</dbReference>
<keyword evidence="11" id="KW-1133">Transmembrane helix</keyword>
<comment type="caution">
    <text evidence="14">The sequence shown here is derived from an EMBL/GenBank/DDBJ whole genome shotgun (WGS) entry which is preliminary data.</text>
</comment>
<organism evidence="14 15">
    <name type="scientific">Perilla frutescens var. hirtella</name>
    <name type="common">Perilla citriodora</name>
    <name type="synonym">Perilla setoyensis</name>
    <dbReference type="NCBI Taxonomy" id="608512"/>
    <lineage>
        <taxon>Eukaryota</taxon>
        <taxon>Viridiplantae</taxon>
        <taxon>Streptophyta</taxon>
        <taxon>Embryophyta</taxon>
        <taxon>Tracheophyta</taxon>
        <taxon>Spermatophyta</taxon>
        <taxon>Magnoliopsida</taxon>
        <taxon>eudicotyledons</taxon>
        <taxon>Gunneridae</taxon>
        <taxon>Pentapetalae</taxon>
        <taxon>asterids</taxon>
        <taxon>lamiids</taxon>
        <taxon>Lamiales</taxon>
        <taxon>Lamiaceae</taxon>
        <taxon>Nepetoideae</taxon>
        <taxon>Elsholtzieae</taxon>
        <taxon>Perilla</taxon>
    </lineage>
</organism>
<evidence type="ECO:0000256" key="4">
    <source>
        <dbReference type="ARBA" id="ARBA00022679"/>
    </source>
</evidence>
<keyword evidence="4 11" id="KW-0808">Transferase</keyword>
<keyword evidence="9 11" id="KW-0472">Membrane</keyword>
<reference evidence="14 15" key="1">
    <citation type="journal article" date="2021" name="Nat. Commun.">
        <title>Incipient diploidization of the medicinal plant Perilla within 10,000 years.</title>
        <authorList>
            <person name="Zhang Y."/>
            <person name="Shen Q."/>
            <person name="Leng L."/>
            <person name="Zhang D."/>
            <person name="Chen S."/>
            <person name="Shi Y."/>
            <person name="Ning Z."/>
            <person name="Chen S."/>
        </authorList>
    </citation>
    <scope>NUCLEOTIDE SEQUENCE [LARGE SCALE GENOMIC DNA]</scope>
    <source>
        <strain evidence="15">cv. PC099</strain>
    </source>
</reference>
<gene>
    <name evidence="14" type="ORF">C2S53_008730</name>
</gene>
<evidence type="ECO:0000256" key="2">
    <source>
        <dbReference type="ARBA" id="ARBA00004308"/>
    </source>
</evidence>
<evidence type="ECO:0000256" key="5">
    <source>
        <dbReference type="ARBA" id="ARBA00022723"/>
    </source>
</evidence>
<evidence type="ECO:0000256" key="12">
    <source>
        <dbReference type="SAM" id="MobiDB-lite"/>
    </source>
</evidence>
<evidence type="ECO:0000256" key="6">
    <source>
        <dbReference type="ARBA" id="ARBA00022771"/>
    </source>
</evidence>
<keyword evidence="6 10" id="KW-0863">Zinc-finger</keyword>
<evidence type="ECO:0000256" key="8">
    <source>
        <dbReference type="ARBA" id="ARBA00022833"/>
    </source>
</evidence>
<dbReference type="PANTHER" id="PTHR12313">
    <property type="entry name" value="E3 UBIQUITIN-PROTEIN LIGASE RNF5-RELATED"/>
    <property type="match status" value="1"/>
</dbReference>
<evidence type="ECO:0000259" key="13">
    <source>
        <dbReference type="PROSITE" id="PS50089"/>
    </source>
</evidence>
<evidence type="ECO:0000313" key="14">
    <source>
        <dbReference type="EMBL" id="KAH6825184.1"/>
    </source>
</evidence>
<dbReference type="EMBL" id="SDAM02000179">
    <property type="protein sequence ID" value="KAH6825184.1"/>
    <property type="molecule type" value="Genomic_DNA"/>
</dbReference>
<comment type="domain">
    <text evidence="11">The RING-type zinc finger domain is responsible for E3 ligase activity.</text>
</comment>
<keyword evidence="7 11" id="KW-0833">Ubl conjugation pathway</keyword>
<name>A0AAD4J1G8_PERFH</name>
<dbReference type="PROSITE" id="PS00518">
    <property type="entry name" value="ZF_RING_1"/>
    <property type="match status" value="1"/>
</dbReference>
<dbReference type="PROSITE" id="PS50089">
    <property type="entry name" value="ZF_RING_2"/>
    <property type="match status" value="1"/>
</dbReference>
<evidence type="ECO:0000313" key="15">
    <source>
        <dbReference type="Proteomes" id="UP001190926"/>
    </source>
</evidence>
<comment type="catalytic activity">
    <reaction evidence="1 11">
        <text>S-ubiquitinyl-[E2 ubiquitin-conjugating enzyme]-L-cysteine + [acceptor protein]-L-lysine = [E2 ubiquitin-conjugating enzyme]-L-cysteine + N(6)-ubiquitinyl-[acceptor protein]-L-lysine.</text>
        <dbReference type="EC" id="2.3.2.27"/>
    </reaction>
</comment>
<dbReference type="SMART" id="SM00184">
    <property type="entry name" value="RING"/>
    <property type="match status" value="1"/>
</dbReference>
<dbReference type="SUPFAM" id="SSF57850">
    <property type="entry name" value="RING/U-box"/>
    <property type="match status" value="1"/>
</dbReference>
<comment type="pathway">
    <text evidence="3 11">Protein modification; protein ubiquitination.</text>
</comment>
<sequence>MEQYLQGAARNNGFNENGASFQNLKSLTSTLDESTNNPSVGFECNICLDLVQDPVVTLCGHLYCWPCIYRWISFQDASIENPDHQSPQCPVCKSEVSEKTLIPLYGRGQTSNASKDELSRLIPQRPSSPRCWNNNNLTLPNVTNYYSNPFQQLHRRGYAPPSPSRQDHSSYPASPMLGHGGSTHLADPMIGMFGEMVYARIFGNSETTLYSYPNSYHLAGSSSPRQRRHIMQTDKSLSRVCFFFFCCMMLCLLLF</sequence>
<keyword evidence="8 11" id="KW-0862">Zinc</keyword>
<evidence type="ECO:0000256" key="7">
    <source>
        <dbReference type="ARBA" id="ARBA00022786"/>
    </source>
</evidence>
<dbReference type="Proteomes" id="UP001190926">
    <property type="component" value="Unassembled WGS sequence"/>
</dbReference>
<evidence type="ECO:0000256" key="10">
    <source>
        <dbReference type="PROSITE-ProRule" id="PRU00175"/>
    </source>
</evidence>
<proteinExistence type="predicted"/>
<dbReference type="Gene3D" id="3.30.40.10">
    <property type="entry name" value="Zinc/RING finger domain, C3HC4 (zinc finger)"/>
    <property type="match status" value="1"/>
</dbReference>
<dbReference type="Pfam" id="PF00097">
    <property type="entry name" value="zf-C3HC4"/>
    <property type="match status" value="1"/>
</dbReference>
<dbReference type="GO" id="GO:0061630">
    <property type="term" value="F:ubiquitin protein ligase activity"/>
    <property type="evidence" value="ECO:0007669"/>
    <property type="project" value="UniProtKB-UniRule"/>
</dbReference>
<dbReference type="AlphaFoldDB" id="A0AAD4J1G8"/>
<comment type="function">
    <text evidence="11">E3 ubiquitin-protein ligase.</text>
</comment>
<feature type="transmembrane region" description="Helical" evidence="11">
    <location>
        <begin position="236"/>
        <end position="254"/>
    </location>
</feature>
<dbReference type="InterPro" id="IPR013083">
    <property type="entry name" value="Znf_RING/FYVE/PHD"/>
</dbReference>
<keyword evidence="11" id="KW-0812">Transmembrane</keyword>
<dbReference type="InterPro" id="IPR017907">
    <property type="entry name" value="Znf_RING_CS"/>
</dbReference>
<accession>A0AAD4J1G8</accession>
<dbReference type="EC" id="2.3.2.27" evidence="11"/>
<feature type="region of interest" description="Disordered" evidence="12">
    <location>
        <begin position="156"/>
        <end position="177"/>
    </location>
</feature>
<comment type="subcellular location">
    <subcellularLocation>
        <location evidence="2">Endomembrane system</location>
    </subcellularLocation>
    <subcellularLocation>
        <location evidence="11">Endoplasmic reticulum membrane</location>
        <topology evidence="11">Single-pass type IV membrane protein</topology>
    </subcellularLocation>
</comment>
<dbReference type="GO" id="GO:0006511">
    <property type="term" value="P:ubiquitin-dependent protein catabolic process"/>
    <property type="evidence" value="ECO:0007669"/>
    <property type="project" value="UniProtKB-UniRule"/>
</dbReference>
<dbReference type="InterPro" id="IPR001841">
    <property type="entry name" value="Znf_RING"/>
</dbReference>
<feature type="domain" description="RING-type" evidence="13">
    <location>
        <begin position="44"/>
        <end position="93"/>
    </location>
</feature>
<dbReference type="InterPro" id="IPR018957">
    <property type="entry name" value="Znf_C3HC4_RING-type"/>
</dbReference>